<reference evidence="2 5" key="2">
    <citation type="submission" date="2019-03" db="EMBL/GenBank/DDBJ databases">
        <authorList>
            <consortium name="Pathogen Informatics"/>
        </authorList>
    </citation>
    <scope>NUCLEOTIDE SEQUENCE [LARGE SCALE GENOMIC DNA]</scope>
    <source>
        <strain evidence="4">5012STDY7626358</strain>
        <strain evidence="2 5">5012STDY7626430</strain>
        <strain evidence="3">5012STDY7626466</strain>
    </source>
</reference>
<dbReference type="SUPFAM" id="SSF56349">
    <property type="entry name" value="DNA breaking-rejoining enzymes"/>
    <property type="match status" value="1"/>
</dbReference>
<organism evidence="1">
    <name type="scientific">Klebsiella pneumoniae</name>
    <dbReference type="NCBI Taxonomy" id="573"/>
    <lineage>
        <taxon>Bacteria</taxon>
        <taxon>Pseudomonadati</taxon>
        <taxon>Pseudomonadota</taxon>
        <taxon>Gammaproteobacteria</taxon>
        <taxon>Enterobacterales</taxon>
        <taxon>Enterobacteriaceae</taxon>
        <taxon>Klebsiella/Raoultella group</taxon>
        <taxon>Klebsiella</taxon>
        <taxon>Klebsiella pneumoniae complex</taxon>
    </lineage>
</organism>
<evidence type="ECO:0000313" key="2">
    <source>
        <dbReference type="EMBL" id="VGL08959.1"/>
    </source>
</evidence>
<dbReference type="RefSeq" id="WP_044650468.1">
    <property type="nucleotide sequence ID" value="NZ_CAAHCC010000009.1"/>
</dbReference>
<evidence type="ECO:0000313" key="4">
    <source>
        <dbReference type="EMBL" id="VGM41199.1"/>
    </source>
</evidence>
<dbReference type="EMBL" id="SDCJ01000021">
    <property type="protein sequence ID" value="TCX35245.1"/>
    <property type="molecule type" value="Genomic_DNA"/>
</dbReference>
<dbReference type="EMBL" id="CAAHDD010000011">
    <property type="protein sequence ID" value="VGM41199.1"/>
    <property type="molecule type" value="Genomic_DNA"/>
</dbReference>
<dbReference type="InterPro" id="IPR011010">
    <property type="entry name" value="DNA_brk_join_enz"/>
</dbReference>
<gene>
    <name evidence="1" type="ORF">ETE75_22740</name>
    <name evidence="4" type="ORF">SAMEA4873559_04396</name>
    <name evidence="2" type="ORF">SAMEA4873632_04351</name>
    <name evidence="3" type="ORF">SAMEA4873656_05367</name>
</gene>
<protein>
    <submittedName>
        <fullName evidence="1">Integrase</fullName>
    </submittedName>
</protein>
<evidence type="ECO:0000313" key="3">
    <source>
        <dbReference type="EMBL" id="VGM36424.1"/>
    </source>
</evidence>
<reference evidence="1" key="1">
    <citation type="submission" date="2019-01" db="EMBL/GenBank/DDBJ databases">
        <authorList>
            <person name="Lista F."/>
            <person name="Anselmo A."/>
        </authorList>
    </citation>
    <scope>NUCLEOTIDE SEQUENCE</scope>
    <source>
        <strain evidence="1">13S</strain>
    </source>
</reference>
<proteinExistence type="predicted"/>
<evidence type="ECO:0000313" key="1">
    <source>
        <dbReference type="EMBL" id="TCX35245.1"/>
    </source>
</evidence>
<sequence length="674" mass="76669">MGEIFHFVPKTGWDAEANVNEFIRRCRDDLTVFGKNINWDSWNWKGVVNYTKVGAPSRGISSEHLLDDKIQDFAKAYIRYQQGHNPTKNIQEIKAIRCIEPALLKVKGITDITQIDVLVLDEAAVVAREQYGSSGYHAGAHLERLAKFISDKGMVVSPINWKNPIQRYMDRNLTGEKGQALREKKLPKDHQLDYMAEMFANDFLDPRDRFTTSMFALSMCAPGRVSEFQDLSIDCIHEENDRKGVPRLGLRFYAGKGYGADIKWVSTPFVSIAKEAIRRLKDLSIEGLKIAKWLETNPDEFYRHPQCPNVGEDDPLTAVQICQAMGWVVQEGRSAMSVAFNPSKNEILSIRQSKGEVTLRDLNQIVHSNLPAGWPWKNKERGVKYSEALICLRKDELHGNRGVSPVMLWTPDNATFTYDLGPRKGTDQRSIWERHGYKNPDSSEIKLTSHQLRHLLNTVAQRGDLGQFDIAMWSGRTNIHQNRTYNHISEYEVLDKVKAIPSVVAMMGPLDKVKSHIPVTLKDLDAIGEGIAHVTEYGFCVHDFSMIPCQKHLDCINCTEQVCVKGDREKLNRLIIQRDKTITQLAKASTGMAKGFYGAGRWFEHQKRTLERTVELIRLLESDDIEDGSVIRLRNKKEFSSLKRELDAQIAQQKLESEVQIKNEMRALLGGDFG</sequence>
<dbReference type="GO" id="GO:0003677">
    <property type="term" value="F:DNA binding"/>
    <property type="evidence" value="ECO:0007669"/>
    <property type="project" value="InterPro"/>
</dbReference>
<evidence type="ECO:0000313" key="5">
    <source>
        <dbReference type="Proteomes" id="UP000376235"/>
    </source>
</evidence>
<dbReference type="EMBL" id="CAAHCC010000009">
    <property type="protein sequence ID" value="VGL08959.1"/>
    <property type="molecule type" value="Genomic_DNA"/>
</dbReference>
<dbReference type="EMBL" id="CAAHCZ010000025">
    <property type="protein sequence ID" value="VGM36424.1"/>
    <property type="molecule type" value="Genomic_DNA"/>
</dbReference>
<dbReference type="AlphaFoldDB" id="A0A483ITF6"/>
<dbReference type="Proteomes" id="UP000376235">
    <property type="component" value="Unassembled WGS sequence"/>
</dbReference>
<accession>A0A483ITF6</accession>
<name>A0A483ITF6_KLEPN</name>